<evidence type="ECO:0000313" key="2">
    <source>
        <dbReference type="EMBL" id="ESL05008.1"/>
    </source>
</evidence>
<accession>A0A061IRM5</accession>
<keyword evidence="1" id="KW-0812">Transmembrane</keyword>
<dbReference type="EMBL" id="AUPL01007599">
    <property type="protein sequence ID" value="ESL05008.1"/>
    <property type="molecule type" value="Genomic_DNA"/>
</dbReference>
<keyword evidence="3" id="KW-1185">Reference proteome</keyword>
<evidence type="ECO:0000313" key="3">
    <source>
        <dbReference type="Proteomes" id="UP000031737"/>
    </source>
</evidence>
<gene>
    <name evidence="2" type="ORF">TRSC58_07403</name>
</gene>
<proteinExistence type="predicted"/>
<reference evidence="2 3" key="1">
    <citation type="submission" date="2013-07" db="EMBL/GenBank/DDBJ databases">
        <authorList>
            <person name="Stoco P.H."/>
            <person name="Wagner G."/>
            <person name="Gerber A."/>
            <person name="Zaha A."/>
            <person name="Thompson C."/>
            <person name="Bartholomeu D.C."/>
            <person name="Luckemeyer D.D."/>
            <person name="Bahia D."/>
            <person name="Loreto E."/>
            <person name="Prestes E.B."/>
            <person name="Lima F.M."/>
            <person name="Rodrigues-Luiz G."/>
            <person name="Vallejo G.A."/>
            <person name="Filho J.F."/>
            <person name="Monteiro K.M."/>
            <person name="Tyler K.M."/>
            <person name="de Almeida L.G."/>
            <person name="Ortiz M.F."/>
            <person name="Siervo M.A."/>
            <person name="de Moraes M.H."/>
            <person name="Cunha O.L."/>
            <person name="Mendonca-Neto R."/>
            <person name="Silva R."/>
            <person name="Teixeira S.M."/>
            <person name="Murta S.M."/>
            <person name="Sincero T.C."/>
            <person name="Mendes T.A."/>
            <person name="Urmenyi T.P."/>
            <person name="Silva V.G."/>
            <person name="da Rocha W.D."/>
            <person name="Andersson B."/>
            <person name="Romanha A.J."/>
            <person name="Steindel M."/>
            <person name="de Vasconcelos A.T."/>
            <person name="Grisard E.C."/>
        </authorList>
    </citation>
    <scope>NUCLEOTIDE SEQUENCE [LARGE SCALE GENOMIC DNA]</scope>
    <source>
        <strain evidence="2 3">SC58</strain>
    </source>
</reference>
<dbReference type="Proteomes" id="UP000031737">
    <property type="component" value="Unassembled WGS sequence"/>
</dbReference>
<evidence type="ECO:0008006" key="4">
    <source>
        <dbReference type="Google" id="ProtNLM"/>
    </source>
</evidence>
<name>A0A061IRM5_TRYRA</name>
<keyword evidence="1" id="KW-0472">Membrane</keyword>
<evidence type="ECO:0000256" key="1">
    <source>
        <dbReference type="SAM" id="Phobius"/>
    </source>
</evidence>
<feature type="transmembrane region" description="Helical" evidence="1">
    <location>
        <begin position="40"/>
        <end position="64"/>
    </location>
</feature>
<dbReference type="AlphaFoldDB" id="A0A061IRM5"/>
<protein>
    <recommendedName>
        <fullName evidence="4">Transmembrane protein</fullName>
    </recommendedName>
</protein>
<sequence length="103" mass="11328">MAEPPSVVLLKPQISGGNTKREEGRITHFGRSGAAPPATVFFSFFFFGGVVAPIFVFVVAHVCISLKASLAQVCVMNLGRNYCFFFSCCLEPHSRIIFFFGCR</sequence>
<comment type="caution">
    <text evidence="2">The sequence shown here is derived from an EMBL/GenBank/DDBJ whole genome shotgun (WGS) entry which is preliminary data.</text>
</comment>
<dbReference type="VEuPathDB" id="TriTrypDB:TRSC58_07403"/>
<organism evidence="2 3">
    <name type="scientific">Trypanosoma rangeli SC58</name>
    <dbReference type="NCBI Taxonomy" id="429131"/>
    <lineage>
        <taxon>Eukaryota</taxon>
        <taxon>Discoba</taxon>
        <taxon>Euglenozoa</taxon>
        <taxon>Kinetoplastea</taxon>
        <taxon>Metakinetoplastina</taxon>
        <taxon>Trypanosomatida</taxon>
        <taxon>Trypanosomatidae</taxon>
        <taxon>Trypanosoma</taxon>
        <taxon>Herpetosoma</taxon>
    </lineage>
</organism>
<keyword evidence="1" id="KW-1133">Transmembrane helix</keyword>